<organism evidence="1 2">
    <name type="scientific">Tegillarca granosa</name>
    <name type="common">Malaysian cockle</name>
    <name type="synonym">Anadara granosa</name>
    <dbReference type="NCBI Taxonomy" id="220873"/>
    <lineage>
        <taxon>Eukaryota</taxon>
        <taxon>Metazoa</taxon>
        <taxon>Spiralia</taxon>
        <taxon>Lophotrochozoa</taxon>
        <taxon>Mollusca</taxon>
        <taxon>Bivalvia</taxon>
        <taxon>Autobranchia</taxon>
        <taxon>Pteriomorphia</taxon>
        <taxon>Arcoida</taxon>
        <taxon>Arcoidea</taxon>
        <taxon>Arcidae</taxon>
        <taxon>Tegillarca</taxon>
    </lineage>
</organism>
<protein>
    <submittedName>
        <fullName evidence="1">Uncharacterized protein</fullName>
    </submittedName>
</protein>
<sequence length="129" mass="14577">MQVPSALSKNDQCNYTCPQFKRIKKETKDESSGCNNEEIISCLSMDDEVPKIYIDEFVDPGIAYEEGPRLAFQVRYLNQKNSSGRGYDMQNPPIFETGQILEEIGENERRNDVIKYGAESGLTRGALNS</sequence>
<dbReference type="Proteomes" id="UP001217089">
    <property type="component" value="Unassembled WGS sequence"/>
</dbReference>
<gene>
    <name evidence="1" type="ORF">KUTeg_016006</name>
</gene>
<proteinExistence type="predicted"/>
<dbReference type="EMBL" id="JARBDR010000813">
    <property type="protein sequence ID" value="KAJ8305461.1"/>
    <property type="molecule type" value="Genomic_DNA"/>
</dbReference>
<name>A0ABQ9EM53_TEGGR</name>
<accession>A0ABQ9EM53</accession>
<keyword evidence="2" id="KW-1185">Reference proteome</keyword>
<evidence type="ECO:0000313" key="1">
    <source>
        <dbReference type="EMBL" id="KAJ8305461.1"/>
    </source>
</evidence>
<evidence type="ECO:0000313" key="2">
    <source>
        <dbReference type="Proteomes" id="UP001217089"/>
    </source>
</evidence>
<reference evidence="1 2" key="1">
    <citation type="submission" date="2022-12" db="EMBL/GenBank/DDBJ databases">
        <title>Chromosome-level genome of Tegillarca granosa.</title>
        <authorList>
            <person name="Kim J."/>
        </authorList>
    </citation>
    <scope>NUCLEOTIDE SEQUENCE [LARGE SCALE GENOMIC DNA]</scope>
    <source>
        <strain evidence="1">Teg-2019</strain>
        <tissue evidence="1">Adductor muscle</tissue>
    </source>
</reference>
<comment type="caution">
    <text evidence="1">The sequence shown here is derived from an EMBL/GenBank/DDBJ whole genome shotgun (WGS) entry which is preliminary data.</text>
</comment>